<reference evidence="7" key="2">
    <citation type="journal article" date="2009" name="Genome Res.">
        <title>Comparative genomic analyses of the human fungal pathogens Coccidioides and their relatives.</title>
        <authorList>
            <person name="Sharpton T.J."/>
            <person name="Stajich J.E."/>
            <person name="Rounsley S.D."/>
            <person name="Gardner M.J."/>
            <person name="Wortman J.R."/>
            <person name="Jordar V.S."/>
            <person name="Maiti R."/>
            <person name="Kodira C.D."/>
            <person name="Neafsey D.E."/>
            <person name="Zeng Q."/>
            <person name="Hung C.-Y."/>
            <person name="McMahan C."/>
            <person name="Muszewska A."/>
            <person name="Grynberg M."/>
            <person name="Mandel M.A."/>
            <person name="Kellner E.M."/>
            <person name="Barker B.M."/>
            <person name="Galgiani J.N."/>
            <person name="Orbach M.J."/>
            <person name="Kirkland T.N."/>
            <person name="Cole G.T."/>
            <person name="Henn M.R."/>
            <person name="Birren B.W."/>
            <person name="Taylor J.W."/>
        </authorList>
    </citation>
    <scope>NUCLEOTIDE SEQUENCE [LARGE SCALE GENOMIC DNA]</scope>
    <source>
        <strain evidence="7">RMSCC 3488</strain>
    </source>
</reference>
<name>A0A0J6I9V5_COCPO</name>
<evidence type="ECO:0000256" key="2">
    <source>
        <dbReference type="ARBA" id="ARBA00022989"/>
    </source>
</evidence>
<dbReference type="PANTHER" id="PTHR39136:SF1">
    <property type="entry name" value="ALTERED INHERITANCE OF MITOCHONDRIA PROTEIN 11"/>
    <property type="match status" value="1"/>
</dbReference>
<evidence type="ECO:0000256" key="4">
    <source>
        <dbReference type="RuleBase" id="RU367098"/>
    </source>
</evidence>
<dbReference type="OrthoDB" id="3558022at2759"/>
<dbReference type="VEuPathDB" id="FungiDB:CPAG_04706"/>
<evidence type="ECO:0000313" key="6">
    <source>
        <dbReference type="EMBL" id="KMM68377.1"/>
    </source>
</evidence>
<sequence length="199" mass="21230">MSNETSTNFSPPADNPSPQSLTQQQSSRISNSTKLLVGGSLFFVLSTLITRRSLARRRLASIPPYYTSATNHKPPVNGAMEALEALNIATINVASLAMIGVGGAMHAFDINGMDDLRRKIRGGLGVDGTGRSEKEVEEELEEWVVSVLNRKTEKEKKAGTDAPVGWIFGVPSVLVVCSATSLAIRYLSAPDAKGCDIGP</sequence>
<dbReference type="Proteomes" id="UP000054567">
    <property type="component" value="Unassembled WGS sequence"/>
</dbReference>
<feature type="transmembrane region" description="Helical" evidence="4">
    <location>
        <begin position="164"/>
        <end position="184"/>
    </location>
</feature>
<keyword evidence="1 4" id="KW-0812">Transmembrane</keyword>
<gene>
    <name evidence="4" type="primary">AIM11</name>
    <name evidence="6" type="ORF">CPAG_04706</name>
</gene>
<dbReference type="EMBL" id="DS268110">
    <property type="protein sequence ID" value="KMM68377.1"/>
    <property type="molecule type" value="Genomic_DNA"/>
</dbReference>
<comment type="similarity">
    <text evidence="4">Belongs to the AIM11 family.</text>
</comment>
<proteinExistence type="inferred from homology"/>
<reference evidence="7" key="3">
    <citation type="journal article" date="2010" name="Genome Res.">
        <title>Population genomic sequencing of Coccidioides fungi reveals recent hybridization and transposon control.</title>
        <authorList>
            <person name="Neafsey D.E."/>
            <person name="Barker B.M."/>
            <person name="Sharpton T.J."/>
            <person name="Stajich J.E."/>
            <person name="Park D.J."/>
            <person name="Whiston E."/>
            <person name="Hung C.-Y."/>
            <person name="McMahan C."/>
            <person name="White J."/>
            <person name="Sykes S."/>
            <person name="Heiman D."/>
            <person name="Young S."/>
            <person name="Zeng Q."/>
            <person name="Abouelleil A."/>
            <person name="Aftuck L."/>
            <person name="Bessette D."/>
            <person name="Brown A."/>
            <person name="FitzGerald M."/>
            <person name="Lui A."/>
            <person name="Macdonald J.P."/>
            <person name="Priest M."/>
            <person name="Orbach M.J."/>
            <person name="Galgiani J.N."/>
            <person name="Kirkland T.N."/>
            <person name="Cole G.T."/>
            <person name="Birren B.W."/>
            <person name="Henn M.R."/>
            <person name="Taylor J.W."/>
            <person name="Rounsley S.D."/>
        </authorList>
    </citation>
    <scope>NUCLEOTIDE SEQUENCE [LARGE SCALE GENOMIC DNA]</scope>
    <source>
        <strain evidence="7">RMSCC 3488</strain>
    </source>
</reference>
<dbReference type="PANTHER" id="PTHR39136">
    <property type="entry name" value="ALTERED INHERITANCE OF MITOCHONDRIA PROTEIN 11"/>
    <property type="match status" value="1"/>
</dbReference>
<evidence type="ECO:0000256" key="3">
    <source>
        <dbReference type="ARBA" id="ARBA00023136"/>
    </source>
</evidence>
<dbReference type="InterPro" id="IPR038814">
    <property type="entry name" value="AIM11"/>
</dbReference>
<feature type="region of interest" description="Disordered" evidence="5">
    <location>
        <begin position="1"/>
        <end position="27"/>
    </location>
</feature>
<evidence type="ECO:0000256" key="1">
    <source>
        <dbReference type="ARBA" id="ARBA00022692"/>
    </source>
</evidence>
<keyword evidence="3 4" id="KW-0472">Membrane</keyword>
<keyword evidence="2 4" id="KW-1133">Transmembrane helix</keyword>
<dbReference type="GO" id="GO:0005739">
    <property type="term" value="C:mitochondrion"/>
    <property type="evidence" value="ECO:0007669"/>
    <property type="project" value="TreeGrafter"/>
</dbReference>
<accession>A0A0J6I9V5</accession>
<reference evidence="6 7" key="1">
    <citation type="submission" date="2007-06" db="EMBL/GenBank/DDBJ databases">
        <title>The Genome Sequence of Coccidioides posadasii RMSCC_3488.</title>
        <authorList>
            <consortium name="Coccidioides Genome Resources Consortium"/>
            <consortium name="The Broad Institute Genome Sequencing Platform"/>
            <person name="Henn M.R."/>
            <person name="Sykes S."/>
            <person name="Young S."/>
            <person name="Jaffe D."/>
            <person name="Berlin A."/>
            <person name="Alvarez P."/>
            <person name="Butler J."/>
            <person name="Gnerre S."/>
            <person name="Grabherr M."/>
            <person name="Mauceli E."/>
            <person name="Brockman W."/>
            <person name="Kodira C."/>
            <person name="Alvarado L."/>
            <person name="Zeng Q."/>
            <person name="Crawford M."/>
            <person name="Antoine C."/>
            <person name="Devon K."/>
            <person name="Galgiani J."/>
            <person name="Orsborn K."/>
            <person name="Lewis M.L."/>
            <person name="Nusbaum C."/>
            <person name="Galagan J."/>
            <person name="Birren B."/>
        </authorList>
    </citation>
    <scope>NUCLEOTIDE SEQUENCE [LARGE SCALE GENOMIC DNA]</scope>
    <source>
        <strain evidence="6 7">RMSCC 3488</strain>
    </source>
</reference>
<organism evidence="6 7">
    <name type="scientific">Coccidioides posadasii RMSCC 3488</name>
    <dbReference type="NCBI Taxonomy" id="454284"/>
    <lineage>
        <taxon>Eukaryota</taxon>
        <taxon>Fungi</taxon>
        <taxon>Dikarya</taxon>
        <taxon>Ascomycota</taxon>
        <taxon>Pezizomycotina</taxon>
        <taxon>Eurotiomycetes</taxon>
        <taxon>Eurotiomycetidae</taxon>
        <taxon>Onygenales</taxon>
        <taxon>Onygenaceae</taxon>
        <taxon>Coccidioides</taxon>
    </lineage>
</organism>
<dbReference type="GO" id="GO:0016020">
    <property type="term" value="C:membrane"/>
    <property type="evidence" value="ECO:0007669"/>
    <property type="project" value="UniProtKB-SubCell"/>
</dbReference>
<feature type="compositionally biased region" description="Low complexity" evidence="5">
    <location>
        <begin position="16"/>
        <end position="27"/>
    </location>
</feature>
<evidence type="ECO:0000256" key="5">
    <source>
        <dbReference type="SAM" id="MobiDB-lite"/>
    </source>
</evidence>
<feature type="compositionally biased region" description="Polar residues" evidence="5">
    <location>
        <begin position="1"/>
        <end position="10"/>
    </location>
</feature>
<evidence type="ECO:0000313" key="7">
    <source>
        <dbReference type="Proteomes" id="UP000054567"/>
    </source>
</evidence>
<protein>
    <recommendedName>
        <fullName evidence="4">Altered inheritance of mitochondria protein 11</fullName>
    </recommendedName>
</protein>
<comment type="subcellular location">
    <subcellularLocation>
        <location evidence="4">Membrane</location>
        <topology evidence="4">Multi-pass membrane protein</topology>
    </subcellularLocation>
</comment>
<dbReference type="AlphaFoldDB" id="A0A0J6I9V5"/>